<feature type="region of interest" description="Disordered" evidence="1">
    <location>
        <begin position="135"/>
        <end position="162"/>
    </location>
</feature>
<comment type="caution">
    <text evidence="2">The sequence shown here is derived from an EMBL/GenBank/DDBJ whole genome shotgun (WGS) entry which is preliminary data.</text>
</comment>
<dbReference type="EMBL" id="BMAU01021387">
    <property type="protein sequence ID" value="GFY28987.1"/>
    <property type="molecule type" value="Genomic_DNA"/>
</dbReference>
<dbReference type="Proteomes" id="UP000887159">
    <property type="component" value="Unassembled WGS sequence"/>
</dbReference>
<accession>A0A8X6W629</accession>
<reference evidence="2" key="1">
    <citation type="submission" date="2020-08" db="EMBL/GenBank/DDBJ databases">
        <title>Multicomponent nature underlies the extraordinary mechanical properties of spider dragline silk.</title>
        <authorList>
            <person name="Kono N."/>
            <person name="Nakamura H."/>
            <person name="Mori M."/>
            <person name="Yoshida Y."/>
            <person name="Ohtoshi R."/>
            <person name="Malay A.D."/>
            <person name="Moran D.A.P."/>
            <person name="Tomita M."/>
            <person name="Numata K."/>
            <person name="Arakawa K."/>
        </authorList>
    </citation>
    <scope>NUCLEOTIDE SEQUENCE</scope>
</reference>
<protein>
    <submittedName>
        <fullName evidence="2">Uncharacterized protein</fullName>
    </submittedName>
</protein>
<gene>
    <name evidence="2" type="ORF">TNCV_4721151</name>
</gene>
<sequence length="197" mass="21971">MLSSSECEELDIDSSSSQKSLVPIIWACLTKLFLPGNRENIANNYSCFVFSPKTQIIMKLLLIVCNKFENTALESLLHFAASPPVASEFPSRLRERGGQRVSQISVKERNRTSFLLQKIPRSGTFQLFRTMKKHMGNNSRKTDSTVPELSSGKAGKKNPEGPEVTNIVAKVIPNSVIKNNANLDLLPRFHQVIESPL</sequence>
<organism evidence="2 3">
    <name type="scientific">Trichonephila clavipes</name>
    <name type="common">Golden silk orbweaver</name>
    <name type="synonym">Nephila clavipes</name>
    <dbReference type="NCBI Taxonomy" id="2585209"/>
    <lineage>
        <taxon>Eukaryota</taxon>
        <taxon>Metazoa</taxon>
        <taxon>Ecdysozoa</taxon>
        <taxon>Arthropoda</taxon>
        <taxon>Chelicerata</taxon>
        <taxon>Arachnida</taxon>
        <taxon>Araneae</taxon>
        <taxon>Araneomorphae</taxon>
        <taxon>Entelegynae</taxon>
        <taxon>Araneoidea</taxon>
        <taxon>Nephilidae</taxon>
        <taxon>Trichonephila</taxon>
    </lineage>
</organism>
<name>A0A8X6W629_TRICX</name>
<evidence type="ECO:0000313" key="3">
    <source>
        <dbReference type="Proteomes" id="UP000887159"/>
    </source>
</evidence>
<evidence type="ECO:0000256" key="1">
    <source>
        <dbReference type="SAM" id="MobiDB-lite"/>
    </source>
</evidence>
<evidence type="ECO:0000313" key="2">
    <source>
        <dbReference type="EMBL" id="GFY28987.1"/>
    </source>
</evidence>
<keyword evidence="3" id="KW-1185">Reference proteome</keyword>
<feature type="compositionally biased region" description="Polar residues" evidence="1">
    <location>
        <begin position="136"/>
        <end position="148"/>
    </location>
</feature>
<dbReference type="AlphaFoldDB" id="A0A8X6W629"/>
<proteinExistence type="predicted"/>